<accession>A0A0A9AU69</accession>
<reference evidence="1" key="1">
    <citation type="submission" date="2014-09" db="EMBL/GenBank/DDBJ databases">
        <authorList>
            <person name="Magalhaes I.L.F."/>
            <person name="Oliveira U."/>
            <person name="Santos F.R."/>
            <person name="Vidigal T.H.D.A."/>
            <person name="Brescovit A.D."/>
            <person name="Santos A.J."/>
        </authorList>
    </citation>
    <scope>NUCLEOTIDE SEQUENCE</scope>
    <source>
        <tissue evidence="1">Shoot tissue taken approximately 20 cm above the soil surface</tissue>
    </source>
</reference>
<dbReference type="AlphaFoldDB" id="A0A0A9AU69"/>
<evidence type="ECO:0000313" key="1">
    <source>
        <dbReference type="EMBL" id="JAD50592.1"/>
    </source>
</evidence>
<sequence>MFLISRWHIKLLPRCETARDGSNSDILHRNFPQIHKECRRISAVFSVRTPQGCHLAPVCPPMLQMRLSYHRGTEEMPGICVSIYTKEFQKPGRDSPAKECLQACLLVAVKTTFLQKRAIVLCKERVNTDPQERED</sequence>
<protein>
    <submittedName>
        <fullName evidence="1">Uncharacterized protein</fullName>
    </submittedName>
</protein>
<reference evidence="1" key="2">
    <citation type="journal article" date="2015" name="Data Brief">
        <title>Shoot transcriptome of the giant reed, Arundo donax.</title>
        <authorList>
            <person name="Barrero R.A."/>
            <person name="Guerrero F.D."/>
            <person name="Moolhuijzen P."/>
            <person name="Goolsby J.A."/>
            <person name="Tidwell J."/>
            <person name="Bellgard S.E."/>
            <person name="Bellgard M.I."/>
        </authorList>
    </citation>
    <scope>NUCLEOTIDE SEQUENCE</scope>
    <source>
        <tissue evidence="1">Shoot tissue taken approximately 20 cm above the soil surface</tissue>
    </source>
</reference>
<dbReference type="EMBL" id="GBRH01247303">
    <property type="protein sequence ID" value="JAD50592.1"/>
    <property type="molecule type" value="Transcribed_RNA"/>
</dbReference>
<name>A0A0A9AU69_ARUDO</name>
<proteinExistence type="predicted"/>
<organism evidence="1">
    <name type="scientific">Arundo donax</name>
    <name type="common">Giant reed</name>
    <name type="synonym">Donax arundinaceus</name>
    <dbReference type="NCBI Taxonomy" id="35708"/>
    <lineage>
        <taxon>Eukaryota</taxon>
        <taxon>Viridiplantae</taxon>
        <taxon>Streptophyta</taxon>
        <taxon>Embryophyta</taxon>
        <taxon>Tracheophyta</taxon>
        <taxon>Spermatophyta</taxon>
        <taxon>Magnoliopsida</taxon>
        <taxon>Liliopsida</taxon>
        <taxon>Poales</taxon>
        <taxon>Poaceae</taxon>
        <taxon>PACMAD clade</taxon>
        <taxon>Arundinoideae</taxon>
        <taxon>Arundineae</taxon>
        <taxon>Arundo</taxon>
    </lineage>
</organism>